<name>A0A0X1SZT0_PSEAA</name>
<dbReference type="Gene3D" id="1.20.1330.10">
    <property type="entry name" value="f41 fragment of flagellin, N-terminal domain"/>
    <property type="match status" value="2"/>
</dbReference>
<sequence length="525" mass="54313">MRISTAQYYETTAANYQRGYNDTLKSAAEASSLVKVNTAADDPVGAARLLQLGQQSAALTQYGTNSSALKTQYTQTETALDSIQTAMQRARELALAANTGSKTDADRKAAAQELGQIQQTILGLMNSQDSNGNYLFGGSKTNAEPYTANADGTYRYNGDQSTLSLQVGENLSLGSNITGWEAFQQSINTARTQVTLTAPAVDDGRVSLSNGLVSDSATYNAAFTAGQPYTVTFLSSTQLRITDGAGNDVTAQASQNGLISNSNGANQTVNFRGVDLALNINLKAGDVPDTVIAGHSFTLAAQPDSFNTTRSPGNSSTAVITSATTTNPAAYTSTFPGGGAIIKFGAGGAYDLYAAPISADSKPVSSGTLPALPAAQTITAAGVTFTFNGAANAGDQFIVQPNDHQTQNILDTLNSMIIGLNTAVDGNPPAQQKLLATINAGISNIDSAMNQAGSAITTVGTRGGALDTQAATNESLTLANGSSQQAIRDSDPAEVMTRLTLQQTMLQAAQLAFSKISQLGLFNKI</sequence>
<keyword evidence="7" id="KW-0282">Flagellum</keyword>
<gene>
    <name evidence="7" type="primary">flgL</name>
    <name evidence="7" type="ORF">AWM79_08465</name>
</gene>
<keyword evidence="4" id="KW-0964">Secreted</keyword>
<protein>
    <submittedName>
        <fullName evidence="7">Flagellar biosynthesis protein FlgL</fullName>
    </submittedName>
</protein>
<keyword evidence="8" id="KW-1185">Reference proteome</keyword>
<dbReference type="KEGG" id="pagb:AWM79_08465"/>
<comment type="subcellular location">
    <subcellularLocation>
        <location evidence="1">Bacterial flagellum</location>
    </subcellularLocation>
    <subcellularLocation>
        <location evidence="2">Secreted</location>
    </subcellularLocation>
</comment>
<evidence type="ECO:0000256" key="2">
    <source>
        <dbReference type="ARBA" id="ARBA00004613"/>
    </source>
</evidence>
<dbReference type="STRING" id="46677.AWM79_08465"/>
<dbReference type="Proteomes" id="UP000063229">
    <property type="component" value="Chromosome"/>
</dbReference>
<dbReference type="Pfam" id="PF00669">
    <property type="entry name" value="Flagellin_N"/>
    <property type="match status" value="1"/>
</dbReference>
<dbReference type="InterPro" id="IPR001029">
    <property type="entry name" value="Flagellin_N"/>
</dbReference>
<dbReference type="GO" id="GO:0009424">
    <property type="term" value="C:bacterial-type flagellum hook"/>
    <property type="evidence" value="ECO:0007669"/>
    <property type="project" value="InterPro"/>
</dbReference>
<keyword evidence="7" id="KW-0966">Cell projection</keyword>
<keyword evidence="5" id="KW-0975">Bacterial flagellum</keyword>
<dbReference type="GO" id="GO:0005198">
    <property type="term" value="F:structural molecule activity"/>
    <property type="evidence" value="ECO:0007669"/>
    <property type="project" value="InterPro"/>
</dbReference>
<comment type="similarity">
    <text evidence="3">Belongs to the bacterial flagellin family.</text>
</comment>
<dbReference type="GO" id="GO:0005576">
    <property type="term" value="C:extracellular region"/>
    <property type="evidence" value="ECO:0007669"/>
    <property type="project" value="UniProtKB-SubCell"/>
</dbReference>
<evidence type="ECO:0000256" key="5">
    <source>
        <dbReference type="ARBA" id="ARBA00023143"/>
    </source>
</evidence>
<dbReference type="AlphaFoldDB" id="A0A0X1SZT0"/>
<dbReference type="EMBL" id="CP014135">
    <property type="protein sequence ID" value="AMB85333.1"/>
    <property type="molecule type" value="Genomic_DNA"/>
</dbReference>
<dbReference type="InterPro" id="IPR013384">
    <property type="entry name" value="Flagell_FlgL"/>
</dbReference>
<evidence type="ECO:0000256" key="3">
    <source>
        <dbReference type="ARBA" id="ARBA00005709"/>
    </source>
</evidence>
<dbReference type="NCBIfam" id="TIGR02550">
    <property type="entry name" value="flagell_flgL"/>
    <property type="match status" value="1"/>
</dbReference>
<dbReference type="InterPro" id="IPR001492">
    <property type="entry name" value="Flagellin"/>
</dbReference>
<dbReference type="NCBIfam" id="NF009361">
    <property type="entry name" value="PRK12717.1"/>
    <property type="match status" value="1"/>
</dbReference>
<reference evidence="8" key="1">
    <citation type="submission" date="2016-01" db="EMBL/GenBank/DDBJ databases">
        <authorList>
            <person name="Storey N.H."/>
            <person name="Neuman B.W."/>
        </authorList>
    </citation>
    <scope>NUCLEOTIDE SEQUENCE [LARGE SCALE GENOMIC DNA]</scope>
    <source>
        <strain evidence="8">NCPPB 2472</strain>
    </source>
</reference>
<dbReference type="RefSeq" id="WP_060782600.1">
    <property type="nucleotide sequence ID" value="NZ_CP014135.1"/>
</dbReference>
<dbReference type="GO" id="GO:0071973">
    <property type="term" value="P:bacterial-type flagellum-dependent cell motility"/>
    <property type="evidence" value="ECO:0007669"/>
    <property type="project" value="InterPro"/>
</dbReference>
<accession>A0A0X1SZT0</accession>
<keyword evidence="7" id="KW-0969">Cilium</keyword>
<dbReference type="PANTHER" id="PTHR42792">
    <property type="entry name" value="FLAGELLIN"/>
    <property type="match status" value="1"/>
</dbReference>
<evidence type="ECO:0000256" key="1">
    <source>
        <dbReference type="ARBA" id="ARBA00004365"/>
    </source>
</evidence>
<evidence type="ECO:0000256" key="4">
    <source>
        <dbReference type="ARBA" id="ARBA00022525"/>
    </source>
</evidence>
<feature type="domain" description="Flagellin N-terminal" evidence="6">
    <location>
        <begin position="3"/>
        <end position="141"/>
    </location>
</feature>
<proteinExistence type="inferred from homology"/>
<evidence type="ECO:0000313" key="7">
    <source>
        <dbReference type="EMBL" id="AMB85333.1"/>
    </source>
</evidence>
<dbReference type="SUPFAM" id="SSF64518">
    <property type="entry name" value="Phase 1 flagellin"/>
    <property type="match status" value="1"/>
</dbReference>
<evidence type="ECO:0000313" key="8">
    <source>
        <dbReference type="Proteomes" id="UP000063229"/>
    </source>
</evidence>
<organism evidence="7 8">
    <name type="scientific">Pseudomonas agarici</name>
    <dbReference type="NCBI Taxonomy" id="46677"/>
    <lineage>
        <taxon>Bacteria</taxon>
        <taxon>Pseudomonadati</taxon>
        <taxon>Pseudomonadota</taxon>
        <taxon>Gammaproteobacteria</taxon>
        <taxon>Pseudomonadales</taxon>
        <taxon>Pseudomonadaceae</taxon>
        <taxon>Pseudomonas</taxon>
    </lineage>
</organism>
<dbReference type="PANTHER" id="PTHR42792:SF1">
    <property type="entry name" value="FLAGELLAR HOOK-ASSOCIATED PROTEIN 3"/>
    <property type="match status" value="1"/>
</dbReference>
<evidence type="ECO:0000259" key="6">
    <source>
        <dbReference type="Pfam" id="PF00669"/>
    </source>
</evidence>